<dbReference type="InterPro" id="IPR006026">
    <property type="entry name" value="Peptidase_Metallo"/>
</dbReference>
<feature type="binding site" evidence="9">
    <location>
        <position position="146"/>
    </location>
    <ligand>
        <name>Zn(2+)</name>
        <dbReference type="ChEBI" id="CHEBI:29105"/>
        <note>catalytic</note>
    </ligand>
</feature>
<evidence type="ECO:0000256" key="10">
    <source>
        <dbReference type="RuleBase" id="RU361183"/>
    </source>
</evidence>
<dbReference type="InterPro" id="IPR034035">
    <property type="entry name" value="Astacin-like_dom"/>
</dbReference>
<evidence type="ECO:0000256" key="1">
    <source>
        <dbReference type="ARBA" id="ARBA00022536"/>
    </source>
</evidence>
<dbReference type="Pfam" id="PF01400">
    <property type="entry name" value="Astacin"/>
    <property type="match status" value="2"/>
</dbReference>
<dbReference type="Gene3D" id="3.40.390.10">
    <property type="entry name" value="Collagenase (Catalytic Domain)"/>
    <property type="match status" value="2"/>
</dbReference>
<evidence type="ECO:0000256" key="5">
    <source>
        <dbReference type="ARBA" id="ARBA00022833"/>
    </source>
</evidence>
<dbReference type="Gene3D" id="2.60.120.290">
    <property type="entry name" value="Spermadhesin, CUB domain"/>
    <property type="match status" value="1"/>
</dbReference>
<feature type="binding site" evidence="9">
    <location>
        <position position="525"/>
    </location>
    <ligand>
        <name>Zn(2+)</name>
        <dbReference type="ChEBI" id="CHEBI:29105"/>
        <note>catalytic</note>
    </ligand>
</feature>
<dbReference type="WBParaSite" id="TCONS_00009983.p1">
    <property type="protein sequence ID" value="TCONS_00009983.p1"/>
    <property type="gene ID" value="XLOC_007686"/>
</dbReference>
<evidence type="ECO:0000313" key="14">
    <source>
        <dbReference type="WBParaSite" id="TCONS_00009983.p1"/>
    </source>
</evidence>
<dbReference type="InterPro" id="IPR035914">
    <property type="entry name" value="Sperma_CUB_dom_sf"/>
</dbReference>
<evidence type="ECO:0000256" key="2">
    <source>
        <dbReference type="ARBA" id="ARBA00022670"/>
    </source>
</evidence>
<comment type="cofactor">
    <cofactor evidence="9 10">
        <name>Zn(2+)</name>
        <dbReference type="ChEBI" id="CHEBI:29105"/>
    </cofactor>
    <text evidence="9 10">Binds 1 zinc ion per subunit.</text>
</comment>
<dbReference type="SMART" id="SM00235">
    <property type="entry name" value="ZnMc"/>
    <property type="match status" value="2"/>
</dbReference>
<feature type="domain" description="Peptidase M12A" evidence="12">
    <location>
        <begin position="54"/>
        <end position="249"/>
    </location>
</feature>
<dbReference type="CDD" id="cd00041">
    <property type="entry name" value="CUB"/>
    <property type="match status" value="1"/>
</dbReference>
<keyword evidence="1" id="KW-0245">EGF-like domain</keyword>
<dbReference type="PROSITE" id="PS51864">
    <property type="entry name" value="ASTACIN"/>
    <property type="match status" value="2"/>
</dbReference>
<dbReference type="SUPFAM" id="SSF49854">
    <property type="entry name" value="Spermadhesin, CUB domain"/>
    <property type="match status" value="1"/>
</dbReference>
<dbReference type="Pfam" id="PF00431">
    <property type="entry name" value="CUB"/>
    <property type="match status" value="1"/>
</dbReference>
<keyword evidence="2 9" id="KW-0645">Protease</keyword>
<keyword evidence="7 9" id="KW-1015">Disulfide bond</keyword>
<feature type="disulfide bond" evidence="9">
    <location>
        <begin position="462"/>
        <end position="617"/>
    </location>
</feature>
<dbReference type="EC" id="3.4.24.-" evidence="10"/>
<evidence type="ECO:0000256" key="6">
    <source>
        <dbReference type="ARBA" id="ARBA00023049"/>
    </source>
</evidence>
<dbReference type="PRINTS" id="PR00480">
    <property type="entry name" value="ASTACIN"/>
</dbReference>
<keyword evidence="13" id="KW-1185">Reference proteome</keyword>
<dbReference type="Proteomes" id="UP000035681">
    <property type="component" value="Unplaced"/>
</dbReference>
<evidence type="ECO:0000259" key="12">
    <source>
        <dbReference type="PROSITE" id="PS51864"/>
    </source>
</evidence>
<comment type="caution">
    <text evidence="8">Lacks conserved residue(s) required for the propagation of feature annotation.</text>
</comment>
<keyword evidence="6 9" id="KW-0482">Metalloprotease</keyword>
<dbReference type="PANTHER" id="PTHR10127:SF780">
    <property type="entry name" value="METALLOENDOPEPTIDASE"/>
    <property type="match status" value="1"/>
</dbReference>
<feature type="active site" evidence="9">
    <location>
        <position position="516"/>
    </location>
</feature>
<dbReference type="PANTHER" id="PTHR10127">
    <property type="entry name" value="DISCOIDIN, CUB, EGF, LAMININ , AND ZINC METALLOPROTEASE DOMAIN CONTAINING"/>
    <property type="match status" value="1"/>
</dbReference>
<evidence type="ECO:0000259" key="11">
    <source>
        <dbReference type="PROSITE" id="PS01180"/>
    </source>
</evidence>
<dbReference type="SMART" id="SM00042">
    <property type="entry name" value="CUB"/>
    <property type="match status" value="1"/>
</dbReference>
<dbReference type="PROSITE" id="PS01180">
    <property type="entry name" value="CUB"/>
    <property type="match status" value="1"/>
</dbReference>
<evidence type="ECO:0000256" key="8">
    <source>
        <dbReference type="PROSITE-ProRule" id="PRU00059"/>
    </source>
</evidence>
<feature type="binding site" evidence="9">
    <location>
        <position position="519"/>
    </location>
    <ligand>
        <name>Zn(2+)</name>
        <dbReference type="ChEBI" id="CHEBI:29105"/>
        <note>catalytic</note>
    </ligand>
</feature>
<accession>A0AAF5DC43</accession>
<dbReference type="AlphaFoldDB" id="A0AAF5DC43"/>
<reference evidence="14" key="1">
    <citation type="submission" date="2024-02" db="UniProtKB">
        <authorList>
            <consortium name="WormBaseParasite"/>
        </authorList>
    </citation>
    <scope>IDENTIFICATION</scope>
</reference>
<keyword evidence="5 9" id="KW-0862">Zinc</keyword>
<dbReference type="GO" id="GO:0004222">
    <property type="term" value="F:metalloendopeptidase activity"/>
    <property type="evidence" value="ECO:0007669"/>
    <property type="project" value="UniProtKB-UniRule"/>
</dbReference>
<evidence type="ECO:0000256" key="9">
    <source>
        <dbReference type="PROSITE-ProRule" id="PRU01211"/>
    </source>
</evidence>
<feature type="binding site" evidence="9">
    <location>
        <position position="515"/>
    </location>
    <ligand>
        <name>Zn(2+)</name>
        <dbReference type="ChEBI" id="CHEBI:29105"/>
        <note>catalytic</note>
    </ligand>
</feature>
<dbReference type="InterPro" id="IPR024079">
    <property type="entry name" value="MetalloPept_cat_dom_sf"/>
</dbReference>
<sequence>MINIFINFLLCSPPIPINRKGLFNTTNIVSKRSIEVKRHTIPLKFNETVRRRKRKVKGDKSFKWKTTINYFVDGTLNLDIVKKALLKIQEETCLKFVRRSQLYERMSGVHFINGKTCYSMVGKELGKVWQDVSIANYCQNEGGIQHEFLHALGIDHEHNRYDRDQFVSIMYNNIKPEEYSFFRQVKREDSSTLGIPYDYGSVMHYDLVASTARGEYTMIPKHKLYMKTIGQTKGVNFNDIKTLNYYYCRSECQVKIKCHHGGYQNPKNCKVCKCVKGFIGPRCNLLILPSPKCGKSVYIAKFMPMLLKATGIKDCVYHIVTPKNSKILLNIKFVSTYDEDGYACSPDEALEVKYWPDKTVTGARLCGVNKLINIKSWDHHLLCYRIGTIKREELSNDISKKSLESESYNISLKFNEILKRKKRKVKGDKSFKWDLKINYFIDNTLNLFVVKKALLILEEETCLDFVGRSQLYSKMSGIRFTRGNLCYSTVGKELGRVWQAISIGDYCQTIGGVLHEIIHALGIDHEHNRFDRDRYIKLIKKQIRSNEYNFFRKVSLDDSETFGISYDFGSLMHYDVEASSKNDKSTMIPKDKLYTRTIGQLKSATFNDIKTINYYYCKYQCLNKIKCYHGGYQNPRNCKVCKCVEGFIGPHCNLLSLPSYICGKTVYIAKSIPIPLKAYGNKKCVYHIVTDKKSKILLNIEYVYTNDYNERVCSPDDSLEVKYWPDKTVTGARFCGSNNKFINIKSLDHHVIVYFKSTMKNSGFRLFFRRLR</sequence>
<feature type="binding site" evidence="9">
    <location>
        <position position="156"/>
    </location>
    <ligand>
        <name>Zn(2+)</name>
        <dbReference type="ChEBI" id="CHEBI:29105"/>
        <note>catalytic</note>
    </ligand>
</feature>
<evidence type="ECO:0000256" key="7">
    <source>
        <dbReference type="ARBA" id="ARBA00023157"/>
    </source>
</evidence>
<evidence type="ECO:0000313" key="13">
    <source>
        <dbReference type="Proteomes" id="UP000035681"/>
    </source>
</evidence>
<feature type="binding site" evidence="9">
    <location>
        <position position="150"/>
    </location>
    <ligand>
        <name>Zn(2+)</name>
        <dbReference type="ChEBI" id="CHEBI:29105"/>
        <note>catalytic</note>
    </ligand>
</feature>
<name>A0AAF5DC43_STRER</name>
<keyword evidence="3 9" id="KW-0479">Metal-binding</keyword>
<protein>
    <recommendedName>
        <fullName evidence="10">Metalloendopeptidase</fullName>
        <ecNumber evidence="10">3.4.24.-</ecNumber>
    </recommendedName>
</protein>
<dbReference type="PROSITE" id="PS00022">
    <property type="entry name" value="EGF_1"/>
    <property type="match status" value="2"/>
</dbReference>
<feature type="domain" description="CUB" evidence="11">
    <location>
        <begin position="662"/>
        <end position="771"/>
    </location>
</feature>
<dbReference type="GO" id="GO:0008270">
    <property type="term" value="F:zinc ion binding"/>
    <property type="evidence" value="ECO:0007669"/>
    <property type="project" value="UniProtKB-UniRule"/>
</dbReference>
<evidence type="ECO:0000256" key="3">
    <source>
        <dbReference type="ARBA" id="ARBA00022723"/>
    </source>
</evidence>
<keyword evidence="4 9" id="KW-0378">Hydrolase</keyword>
<organism evidence="13 14">
    <name type="scientific">Strongyloides stercoralis</name>
    <name type="common">Threadworm</name>
    <dbReference type="NCBI Taxonomy" id="6248"/>
    <lineage>
        <taxon>Eukaryota</taxon>
        <taxon>Metazoa</taxon>
        <taxon>Ecdysozoa</taxon>
        <taxon>Nematoda</taxon>
        <taxon>Chromadorea</taxon>
        <taxon>Rhabditida</taxon>
        <taxon>Tylenchina</taxon>
        <taxon>Panagrolaimomorpha</taxon>
        <taxon>Strongyloidoidea</taxon>
        <taxon>Strongyloididae</taxon>
        <taxon>Strongyloides</taxon>
    </lineage>
</organism>
<evidence type="ECO:0000256" key="4">
    <source>
        <dbReference type="ARBA" id="ARBA00022801"/>
    </source>
</evidence>
<feature type="domain" description="Peptidase M12A" evidence="12">
    <location>
        <begin position="423"/>
        <end position="618"/>
    </location>
</feature>
<dbReference type="PROSITE" id="PS01186">
    <property type="entry name" value="EGF_2"/>
    <property type="match status" value="2"/>
</dbReference>
<dbReference type="InterPro" id="IPR001506">
    <property type="entry name" value="Peptidase_M12A"/>
</dbReference>
<dbReference type="InterPro" id="IPR000859">
    <property type="entry name" value="CUB_dom"/>
</dbReference>
<dbReference type="CDD" id="cd04280">
    <property type="entry name" value="ZnMc_astacin_like"/>
    <property type="match status" value="2"/>
</dbReference>
<feature type="active site" evidence="9">
    <location>
        <position position="147"/>
    </location>
</feature>
<feature type="disulfide bond" evidence="9">
    <location>
        <begin position="93"/>
        <end position="248"/>
    </location>
</feature>
<dbReference type="GO" id="GO:0006508">
    <property type="term" value="P:proteolysis"/>
    <property type="evidence" value="ECO:0007669"/>
    <property type="project" value="UniProtKB-KW"/>
</dbReference>
<dbReference type="InterPro" id="IPR000742">
    <property type="entry name" value="EGF"/>
</dbReference>
<proteinExistence type="predicted"/>
<dbReference type="SUPFAM" id="SSF55486">
    <property type="entry name" value="Metalloproteases ('zincins'), catalytic domain"/>
    <property type="match status" value="2"/>
</dbReference>